<dbReference type="Proteomes" id="UP000003093">
    <property type="component" value="Unassembled WGS sequence"/>
</dbReference>
<sequence length="79" mass="9185">MKFSVLGPLTRVEKSLLQAHFHSVNYCQYNIIDPRTLIYVPSSHIIVTNVHYVNEYCCLNMHVIYNGADNTLKSLKMKR</sequence>
<dbReference type="AlphaFoldDB" id="A0ABC9PYS3"/>
<proteinExistence type="predicted"/>
<name>A0ABC9PYS3_STAA5</name>
<organism evidence="1 2">
    <name type="scientific">Staphylococcus aureus subsp. aureus DR10</name>
    <dbReference type="NCBI Taxonomy" id="1155079"/>
    <lineage>
        <taxon>Bacteria</taxon>
        <taxon>Bacillati</taxon>
        <taxon>Bacillota</taxon>
        <taxon>Bacilli</taxon>
        <taxon>Bacillales</taxon>
        <taxon>Staphylococcaceae</taxon>
        <taxon>Staphylococcus</taxon>
    </lineage>
</organism>
<reference evidence="1 2" key="1">
    <citation type="journal article" date="2012" name="MBio">
        <title>Identification of a highly transmissible animal-independent Staphylococcus aureus ST398 clone with distinct genomic and cell adhesion properties.</title>
        <authorList>
            <person name="Uhlemann A.C."/>
            <person name="Porcella S.F."/>
            <person name="Trivedi S."/>
            <person name="Sullivan S.B."/>
            <person name="Hafer C."/>
            <person name="Kennedy A.D."/>
            <person name="Barbian K.D."/>
            <person name="McCarthy A.J."/>
            <person name="Street C."/>
            <person name="Hirschberg D.L."/>
            <person name="Lipkin W.I."/>
            <person name="Lindsay J.A."/>
            <person name="DeLeo F.R."/>
            <person name="Lowy F.D."/>
        </authorList>
    </citation>
    <scope>NUCLEOTIDE SEQUENCE [LARGE SCALE GENOMIC DNA]</scope>
    <source>
        <strain evidence="1 2">DR10</strain>
    </source>
</reference>
<accession>A0ABC9PYS3</accession>
<gene>
    <name evidence="1" type="ORF">ST398NM02_2987</name>
</gene>
<protein>
    <submittedName>
        <fullName evidence="1">Uncharacterized protein</fullName>
    </submittedName>
</protein>
<dbReference type="EMBL" id="AIDT01000016">
    <property type="protein sequence ID" value="EIA13460.1"/>
    <property type="molecule type" value="Genomic_DNA"/>
</dbReference>
<evidence type="ECO:0000313" key="1">
    <source>
        <dbReference type="EMBL" id="EIA13460.1"/>
    </source>
</evidence>
<comment type="caution">
    <text evidence="1">The sequence shown here is derived from an EMBL/GenBank/DDBJ whole genome shotgun (WGS) entry which is preliminary data.</text>
</comment>
<evidence type="ECO:0000313" key="2">
    <source>
        <dbReference type="Proteomes" id="UP000003093"/>
    </source>
</evidence>